<dbReference type="AlphaFoldDB" id="A0A0S2F5P1"/>
<name>A0A0S2F5P1_LYSAN</name>
<dbReference type="Proteomes" id="UP000060787">
    <property type="component" value="Chromosome"/>
</dbReference>
<dbReference type="RefSeq" id="WP_057916599.1">
    <property type="nucleotide sequence ID" value="NZ_CP011129.1"/>
</dbReference>
<feature type="chain" id="PRO_5009798093" description="Lipoprotein" evidence="1">
    <location>
        <begin position="21"/>
        <end position="206"/>
    </location>
</feature>
<accession>A0A0S2F5P1</accession>
<proteinExistence type="predicted"/>
<gene>
    <name evidence="2" type="ORF">LA76x_0697</name>
</gene>
<keyword evidence="3" id="KW-1185">Reference proteome</keyword>
<dbReference type="PROSITE" id="PS51257">
    <property type="entry name" value="PROKAR_LIPOPROTEIN"/>
    <property type="match status" value="1"/>
</dbReference>
<dbReference type="EMBL" id="CP011129">
    <property type="protein sequence ID" value="ALN78858.1"/>
    <property type="molecule type" value="Genomic_DNA"/>
</dbReference>
<sequence length="206" mass="22845">MRLFPAAPGLILAFVLALCACSNVSEPTMPHYRRNPHPQQRYEVTLRLDDAPGPVLTLQGAAQYEVADLSCVPELAGTGVRPVPRHSLPATYIRTATDRYVIAVHADAMHDEDYHGLGVCRWKLAALHVSLHLADRQHRDIAIDPTLPGEALLSGRGSTLHFWRDGRPRVNPQDAVALDYQGPRTYREEIRADVFSVTFIPRASTP</sequence>
<protein>
    <recommendedName>
        <fullName evidence="4">Lipoprotein</fullName>
    </recommendedName>
</protein>
<dbReference type="KEGG" id="laq:GLA29479_2893"/>
<evidence type="ECO:0008006" key="4">
    <source>
        <dbReference type="Google" id="ProtNLM"/>
    </source>
</evidence>
<evidence type="ECO:0000313" key="2">
    <source>
        <dbReference type="EMBL" id="ALN78858.1"/>
    </source>
</evidence>
<feature type="signal peptide" evidence="1">
    <location>
        <begin position="1"/>
        <end position="20"/>
    </location>
</feature>
<dbReference type="PATRIC" id="fig|84531.7.peg.2834"/>
<dbReference type="KEGG" id="lab:LA76x_0697"/>
<evidence type="ECO:0000256" key="1">
    <source>
        <dbReference type="SAM" id="SignalP"/>
    </source>
</evidence>
<evidence type="ECO:0000313" key="3">
    <source>
        <dbReference type="Proteomes" id="UP000060787"/>
    </source>
</evidence>
<dbReference type="OrthoDB" id="6853546at2"/>
<reference evidence="2 3" key="1">
    <citation type="journal article" date="2015" name="BMC Genomics">
        <title>Comparative genomics and metabolic profiling of the genus Lysobacter.</title>
        <authorList>
            <person name="de Bruijn I."/>
            <person name="Cheng X."/>
            <person name="de Jager V."/>
            <person name="Exposito R.G."/>
            <person name="Watrous J."/>
            <person name="Patel N."/>
            <person name="Postma J."/>
            <person name="Dorrestein P.C."/>
            <person name="Kobayashi D."/>
            <person name="Raaijmakers J.M."/>
        </authorList>
    </citation>
    <scope>NUCLEOTIDE SEQUENCE [LARGE SCALE GENOMIC DNA]</scope>
    <source>
        <strain evidence="2 3">76</strain>
    </source>
</reference>
<organism evidence="2 3">
    <name type="scientific">Lysobacter antibioticus</name>
    <dbReference type="NCBI Taxonomy" id="84531"/>
    <lineage>
        <taxon>Bacteria</taxon>
        <taxon>Pseudomonadati</taxon>
        <taxon>Pseudomonadota</taxon>
        <taxon>Gammaproteobacteria</taxon>
        <taxon>Lysobacterales</taxon>
        <taxon>Lysobacteraceae</taxon>
        <taxon>Lysobacter</taxon>
    </lineage>
</organism>
<dbReference type="STRING" id="84531.LA76x_0697"/>
<dbReference type="eggNOG" id="ENOG50331KE">
    <property type="taxonomic scope" value="Bacteria"/>
</dbReference>
<keyword evidence="1" id="KW-0732">Signal</keyword>